<dbReference type="GO" id="GO:1904047">
    <property type="term" value="F:S-adenosyl-L-methionine binding"/>
    <property type="evidence" value="ECO:0007669"/>
    <property type="project" value="TreeGrafter"/>
</dbReference>
<gene>
    <name evidence="4" type="primary">bsrBIM2</name>
</gene>
<dbReference type="InterPro" id="IPR012327">
    <property type="entry name" value="MeTrfase_D12"/>
</dbReference>
<dbReference type="AlphaFoldDB" id="E5Q8U5"/>
<dbReference type="GO" id="GO:0009007">
    <property type="term" value="F:site-specific DNA-methyltransferase (adenine-specific) activity"/>
    <property type="evidence" value="ECO:0007669"/>
    <property type="project" value="UniProtKB-EC"/>
</dbReference>
<keyword evidence="3" id="KW-0949">S-adenosyl-L-methionine</keyword>
<dbReference type="Gene3D" id="3.40.50.150">
    <property type="entry name" value="Vaccinia Virus protein VP39"/>
    <property type="match status" value="2"/>
</dbReference>
<organism evidence="4">
    <name type="scientific">Geobacillus stearothermophilus</name>
    <name type="common">Bacillus stearothermophilus</name>
    <dbReference type="NCBI Taxonomy" id="1422"/>
    <lineage>
        <taxon>Bacteria</taxon>
        <taxon>Bacillati</taxon>
        <taxon>Bacillota</taxon>
        <taxon>Bacilli</taxon>
        <taxon>Bacillales</taxon>
        <taxon>Anoxybacillaceae</taxon>
        <taxon>Geobacillus</taxon>
    </lineage>
</organism>
<evidence type="ECO:0000256" key="2">
    <source>
        <dbReference type="ARBA" id="ARBA00022679"/>
    </source>
</evidence>
<dbReference type="PANTHER" id="PTHR30481">
    <property type="entry name" value="DNA ADENINE METHYLASE"/>
    <property type="match status" value="1"/>
</dbReference>
<dbReference type="GO" id="GO:0043565">
    <property type="term" value="F:sequence-specific DNA binding"/>
    <property type="evidence" value="ECO:0007669"/>
    <property type="project" value="TreeGrafter"/>
</dbReference>
<dbReference type="InterPro" id="IPR012263">
    <property type="entry name" value="M_m6A_EcoRV"/>
</dbReference>
<dbReference type="Pfam" id="PF02086">
    <property type="entry name" value="MethyltransfD12"/>
    <property type="match status" value="1"/>
</dbReference>
<keyword evidence="1" id="KW-0489">Methyltransferase</keyword>
<dbReference type="InterPro" id="IPR029063">
    <property type="entry name" value="SAM-dependent_MTases_sf"/>
</dbReference>
<name>E5Q8U5_GEOSE</name>
<evidence type="ECO:0000313" key="4">
    <source>
        <dbReference type="EMBL" id="ADR73000.1"/>
    </source>
</evidence>
<dbReference type="PANTHER" id="PTHR30481:SF2">
    <property type="entry name" value="SITE-SPECIFIC DNA-METHYLTRANSFERASE (ADENINE-SPECIFIC)"/>
    <property type="match status" value="1"/>
</dbReference>
<keyword evidence="2" id="KW-0808">Transferase</keyword>
<dbReference type="GO" id="GO:0032259">
    <property type="term" value="P:methylation"/>
    <property type="evidence" value="ECO:0007669"/>
    <property type="project" value="UniProtKB-KW"/>
</dbReference>
<accession>E5Q8U5</accession>
<reference evidence="4" key="1">
    <citation type="submission" date="2010-11" db="EMBL/GenBank/DDBJ databases">
        <title>BsrBI restriction-modification system genes.</title>
        <authorList>
            <person name="Heiter D.F."/>
            <person name="Nwankwo D.O."/>
            <person name="Wilson G.G."/>
        </authorList>
    </citation>
    <scope>NUCLEOTIDE SEQUENCE</scope>
    <source>
        <strain evidence="4">CPW193</strain>
    </source>
</reference>
<evidence type="ECO:0000256" key="3">
    <source>
        <dbReference type="ARBA" id="ARBA00022691"/>
    </source>
</evidence>
<protein>
    <submittedName>
        <fullName evidence="4">M2.BsrBI</fullName>
    </submittedName>
</protein>
<dbReference type="PRINTS" id="PR00505">
    <property type="entry name" value="D12N6MTFRASE"/>
</dbReference>
<dbReference type="EMBL" id="HQ636107">
    <property type="protein sequence ID" value="ADR73000.1"/>
    <property type="molecule type" value="Genomic_DNA"/>
</dbReference>
<dbReference type="GO" id="GO:0009307">
    <property type="term" value="P:DNA restriction-modification system"/>
    <property type="evidence" value="ECO:0007669"/>
    <property type="project" value="InterPro"/>
</dbReference>
<dbReference type="GO" id="GO:0006298">
    <property type="term" value="P:mismatch repair"/>
    <property type="evidence" value="ECO:0007669"/>
    <property type="project" value="TreeGrafter"/>
</dbReference>
<proteinExistence type="predicted"/>
<dbReference type="SUPFAM" id="SSF53335">
    <property type="entry name" value="S-adenosyl-L-methionine-dependent methyltransferases"/>
    <property type="match status" value="1"/>
</dbReference>
<sequence>MEVNSTNTTNRQRIFYLSADGFKRDKDFVRSPLRYPGGKYYALKYIMPFLNCVPHDEYREPFLGGGNVFFAKKKSPINWLNDLESDLIELYKVIADSELRSQLINMVSTETASRERHEEIKNMVPNSTLEIAFRTYYLNRTSYSGIINKPAWGYAEGKSSPPQNWPKLLEPAGKKLSNVKITCKDFEEVITAKPEGNTVLMYLDPPYYHADQKRAYTKPFSIEDHLRLAKLLKETNYLFCLSYDDCPEIRQLYSWAEIYELSWLYNTANIKGQSRKLGRELIITNYKVIQEELTLFDF</sequence>
<dbReference type="PIRSF" id="PIRSF000398">
    <property type="entry name" value="M_m6A_EcoRV"/>
    <property type="match status" value="1"/>
</dbReference>
<evidence type="ECO:0000256" key="1">
    <source>
        <dbReference type="ARBA" id="ARBA00022603"/>
    </source>
</evidence>